<dbReference type="SUPFAM" id="SSF52777">
    <property type="entry name" value="CoA-dependent acyltransferases"/>
    <property type="match status" value="1"/>
</dbReference>
<evidence type="ECO:0000313" key="3">
    <source>
        <dbReference type="Proteomes" id="UP000475666"/>
    </source>
</evidence>
<dbReference type="GO" id="GO:0005829">
    <property type="term" value="C:cytosol"/>
    <property type="evidence" value="ECO:0007669"/>
    <property type="project" value="TreeGrafter"/>
</dbReference>
<feature type="domain" description="Condensation" evidence="1">
    <location>
        <begin position="24"/>
        <end position="203"/>
    </location>
</feature>
<accession>A0A6G3TSJ1</accession>
<feature type="non-terminal residue" evidence="2">
    <location>
        <position position="230"/>
    </location>
</feature>
<dbReference type="RefSeq" id="WP_164279510.1">
    <property type="nucleotide sequence ID" value="NZ_JAAGMQ010001215.1"/>
</dbReference>
<dbReference type="GO" id="GO:0003824">
    <property type="term" value="F:catalytic activity"/>
    <property type="evidence" value="ECO:0007669"/>
    <property type="project" value="InterPro"/>
</dbReference>
<dbReference type="FunFam" id="3.30.559.10:FF:000012">
    <property type="entry name" value="Non-ribosomal peptide synthetase"/>
    <property type="match status" value="1"/>
</dbReference>
<dbReference type="AlphaFoldDB" id="A0A6G3TSJ1"/>
<proteinExistence type="predicted"/>
<gene>
    <name evidence="2" type="ORF">G3I66_41135</name>
</gene>
<sequence length="230" mass="24680">ELAPALTDGGRARAAVTARPRPDRLPLSFAQRRLWFIHQYEGPSPLYNIPAALRLTGPVDAAALSAALGDLVARHESLRTVFAEDAQGPHQVILSAERAAPRLETLDSTPERLAADLARTARHTFDLTRDIPLRATLLRVAPEEHVLLLVLHHIAGDGWSLAPLARDLGTAYAARTAGAAPDWAPLPVQYADYTLWQRELLGADGDGAGTGDGGEGARQLAHWREALAGL</sequence>
<dbReference type="GO" id="GO:0043041">
    <property type="term" value="P:amino acid activation for nonribosomal peptide biosynthetic process"/>
    <property type="evidence" value="ECO:0007669"/>
    <property type="project" value="TreeGrafter"/>
</dbReference>
<dbReference type="EMBL" id="JAAGMQ010001215">
    <property type="protein sequence ID" value="NEC39496.1"/>
    <property type="molecule type" value="Genomic_DNA"/>
</dbReference>
<dbReference type="Gene3D" id="3.30.559.10">
    <property type="entry name" value="Chloramphenicol acetyltransferase-like domain"/>
    <property type="match status" value="1"/>
</dbReference>
<reference evidence="2 3" key="1">
    <citation type="submission" date="2020-01" db="EMBL/GenBank/DDBJ databases">
        <title>Insect and environment-associated Actinomycetes.</title>
        <authorList>
            <person name="Currrie C."/>
            <person name="Chevrette M."/>
            <person name="Carlson C."/>
            <person name="Stubbendieck R."/>
            <person name="Wendt-Pienkowski E."/>
        </authorList>
    </citation>
    <scope>NUCLEOTIDE SEQUENCE [LARGE SCALE GENOMIC DNA]</scope>
    <source>
        <strain evidence="2 3">SID7739</strain>
    </source>
</reference>
<dbReference type="PANTHER" id="PTHR45527:SF1">
    <property type="entry name" value="FATTY ACID SYNTHASE"/>
    <property type="match status" value="1"/>
</dbReference>
<dbReference type="GO" id="GO:0031177">
    <property type="term" value="F:phosphopantetheine binding"/>
    <property type="evidence" value="ECO:0007669"/>
    <property type="project" value="TreeGrafter"/>
</dbReference>
<dbReference type="InterPro" id="IPR023213">
    <property type="entry name" value="CAT-like_dom_sf"/>
</dbReference>
<organism evidence="2 3">
    <name type="scientific">Streptomyces rubrogriseus</name>
    <dbReference type="NCBI Taxonomy" id="194673"/>
    <lineage>
        <taxon>Bacteria</taxon>
        <taxon>Bacillati</taxon>
        <taxon>Actinomycetota</taxon>
        <taxon>Actinomycetes</taxon>
        <taxon>Kitasatosporales</taxon>
        <taxon>Streptomycetaceae</taxon>
        <taxon>Streptomyces</taxon>
        <taxon>Streptomyces violaceoruber group</taxon>
    </lineage>
</organism>
<dbReference type="PANTHER" id="PTHR45527">
    <property type="entry name" value="NONRIBOSOMAL PEPTIDE SYNTHETASE"/>
    <property type="match status" value="1"/>
</dbReference>
<dbReference type="InterPro" id="IPR001242">
    <property type="entry name" value="Condensation_dom"/>
</dbReference>
<dbReference type="Proteomes" id="UP000475666">
    <property type="component" value="Unassembled WGS sequence"/>
</dbReference>
<dbReference type="GO" id="GO:0008610">
    <property type="term" value="P:lipid biosynthetic process"/>
    <property type="evidence" value="ECO:0007669"/>
    <property type="project" value="UniProtKB-ARBA"/>
</dbReference>
<dbReference type="Gene3D" id="3.30.559.30">
    <property type="entry name" value="Nonribosomal peptide synthetase, condensation domain"/>
    <property type="match status" value="1"/>
</dbReference>
<evidence type="ECO:0000313" key="2">
    <source>
        <dbReference type="EMBL" id="NEC39496.1"/>
    </source>
</evidence>
<dbReference type="GO" id="GO:0044550">
    <property type="term" value="P:secondary metabolite biosynthetic process"/>
    <property type="evidence" value="ECO:0007669"/>
    <property type="project" value="TreeGrafter"/>
</dbReference>
<evidence type="ECO:0000259" key="1">
    <source>
        <dbReference type="Pfam" id="PF00668"/>
    </source>
</evidence>
<comment type="caution">
    <text evidence="2">The sequence shown here is derived from an EMBL/GenBank/DDBJ whole genome shotgun (WGS) entry which is preliminary data.</text>
</comment>
<protein>
    <recommendedName>
        <fullName evidence="1">Condensation domain-containing protein</fullName>
    </recommendedName>
</protein>
<dbReference type="Pfam" id="PF00668">
    <property type="entry name" value="Condensation"/>
    <property type="match status" value="1"/>
</dbReference>
<name>A0A6G3TSJ1_9ACTN</name>
<feature type="non-terminal residue" evidence="2">
    <location>
        <position position="1"/>
    </location>
</feature>